<protein>
    <recommendedName>
        <fullName evidence="2">Peptidase M60 domain-containing protein</fullName>
    </recommendedName>
</protein>
<dbReference type="Proteomes" id="UP000472276">
    <property type="component" value="Unassembled WGS sequence"/>
</dbReference>
<dbReference type="RefSeq" id="XP_039453885.1">
    <property type="nucleotide sequence ID" value="XM_039597951.1"/>
</dbReference>
<dbReference type="GO" id="GO:0044325">
    <property type="term" value="F:transmembrane transporter binding"/>
    <property type="evidence" value="ECO:0007669"/>
    <property type="project" value="TreeGrafter"/>
</dbReference>
<keyword evidence="4" id="KW-1185">Reference proteome</keyword>
<dbReference type="RefSeq" id="XP_039453886.1">
    <property type="nucleotide sequence ID" value="XM_039597952.1"/>
</dbReference>
<dbReference type="InterPro" id="IPR029062">
    <property type="entry name" value="Class_I_gatase-like"/>
</dbReference>
<dbReference type="OMA" id="GSQAWWW"/>
<dbReference type="GO" id="GO:0090314">
    <property type="term" value="P:positive regulation of protein targeting to membrane"/>
    <property type="evidence" value="ECO:0007669"/>
    <property type="project" value="TreeGrafter"/>
</dbReference>
<feature type="domain" description="Peptidase M60" evidence="2">
    <location>
        <begin position="548"/>
        <end position="844"/>
    </location>
</feature>
<dbReference type="FunFam" id="3.40.390.80:FF:000001">
    <property type="entry name" value="TRPM8 channel-associated factor 1"/>
    <property type="match status" value="1"/>
</dbReference>
<evidence type="ECO:0000259" key="2">
    <source>
        <dbReference type="PROSITE" id="PS51723"/>
    </source>
</evidence>
<dbReference type="PROSITE" id="PS51723">
    <property type="entry name" value="PEPTIDASE_M60"/>
    <property type="match status" value="1"/>
</dbReference>
<dbReference type="Pfam" id="PF17291">
    <property type="entry name" value="M60-like_N"/>
    <property type="match status" value="1"/>
</dbReference>
<evidence type="ECO:0000256" key="1">
    <source>
        <dbReference type="ARBA" id="ARBA00009770"/>
    </source>
</evidence>
<dbReference type="PANTHER" id="PTHR15730:SF5">
    <property type="entry name" value="SI:CH211-210B2.2-RELATED"/>
    <property type="match status" value="1"/>
</dbReference>
<dbReference type="Gene3D" id="3.40.50.880">
    <property type="match status" value="1"/>
</dbReference>
<evidence type="ECO:0000313" key="3">
    <source>
        <dbReference type="Ensembl" id="ENSOABP00000036266.2"/>
    </source>
</evidence>
<organism evidence="3 4">
    <name type="scientific">Oreochromis aureus</name>
    <name type="common">Israeli tilapia</name>
    <name type="synonym">Chromis aureus</name>
    <dbReference type="NCBI Taxonomy" id="47969"/>
    <lineage>
        <taxon>Eukaryota</taxon>
        <taxon>Metazoa</taxon>
        <taxon>Chordata</taxon>
        <taxon>Craniata</taxon>
        <taxon>Vertebrata</taxon>
        <taxon>Euteleostomi</taxon>
        <taxon>Actinopterygii</taxon>
        <taxon>Neopterygii</taxon>
        <taxon>Teleostei</taxon>
        <taxon>Neoteleostei</taxon>
        <taxon>Acanthomorphata</taxon>
        <taxon>Ovalentaria</taxon>
        <taxon>Cichlomorphae</taxon>
        <taxon>Cichliformes</taxon>
        <taxon>Cichlidae</taxon>
        <taxon>African cichlids</taxon>
        <taxon>Pseudocrenilabrinae</taxon>
        <taxon>Oreochromini</taxon>
        <taxon>Oreochromis</taxon>
    </lineage>
</organism>
<name>A0A668UD46_OREAU</name>
<dbReference type="InterPro" id="IPR042279">
    <property type="entry name" value="Pep_M60_3"/>
</dbReference>
<accession>A0A668UD46</accession>
<dbReference type="FunFam" id="1.10.390.30:FF:000001">
    <property type="entry name" value="TRPM8 channel-associated factor 1"/>
    <property type="match status" value="1"/>
</dbReference>
<gene>
    <name evidence="3" type="primary">LOC116335262</name>
</gene>
<dbReference type="PANTHER" id="PTHR15730">
    <property type="entry name" value="EXPERIMENTAL AUTOIMMUNE PROSTATITIS ANTIGEN 2-RELATED"/>
    <property type="match status" value="1"/>
</dbReference>
<dbReference type="GeneID" id="116335262"/>
<dbReference type="Pfam" id="PF13402">
    <property type="entry name" value="Peptidase_M60"/>
    <property type="match status" value="1"/>
</dbReference>
<dbReference type="InterPro" id="IPR051244">
    <property type="entry name" value="TCAF"/>
</dbReference>
<dbReference type="GO" id="GO:0005886">
    <property type="term" value="C:plasma membrane"/>
    <property type="evidence" value="ECO:0007669"/>
    <property type="project" value="TreeGrafter"/>
</dbReference>
<reference evidence="3" key="1">
    <citation type="submission" date="2025-08" db="UniProtKB">
        <authorList>
            <consortium name="Ensembl"/>
        </authorList>
    </citation>
    <scope>IDENTIFICATION</scope>
</reference>
<dbReference type="SUPFAM" id="SSF52317">
    <property type="entry name" value="Class I glutamine amidotransferase-like"/>
    <property type="match status" value="1"/>
</dbReference>
<dbReference type="InterPro" id="IPR035423">
    <property type="entry name" value="M60-like_N"/>
</dbReference>
<dbReference type="RefSeq" id="XP_031614769.2">
    <property type="nucleotide sequence ID" value="XM_031758909.2"/>
</dbReference>
<proteinExistence type="inferred from homology"/>
<reference evidence="3" key="2">
    <citation type="submission" date="2025-09" db="UniProtKB">
        <authorList>
            <consortium name="Ensembl"/>
        </authorList>
    </citation>
    <scope>IDENTIFICATION</scope>
</reference>
<dbReference type="AlphaFoldDB" id="A0A668UD46"/>
<evidence type="ECO:0000313" key="4">
    <source>
        <dbReference type="Proteomes" id="UP000472276"/>
    </source>
</evidence>
<dbReference type="SMART" id="SM01276">
    <property type="entry name" value="M60-like"/>
    <property type="match status" value="1"/>
</dbReference>
<dbReference type="Gene3D" id="1.10.390.30">
    <property type="entry name" value="Peptidase M60, enhancin-like domain 3"/>
    <property type="match status" value="1"/>
</dbReference>
<dbReference type="KEGG" id="oau:116335262"/>
<dbReference type="Ensembl" id="ENSOABT00000037274.2">
    <property type="protein sequence ID" value="ENSOABP00000036266.2"/>
    <property type="gene ID" value="ENSOABG00000032408.1"/>
</dbReference>
<comment type="similarity">
    <text evidence="1">Belongs to the TCAF family.</text>
</comment>
<dbReference type="Gene3D" id="3.40.390.80">
    <property type="entry name" value="Peptidase M60, enhancin-like domain 2"/>
    <property type="match status" value="1"/>
</dbReference>
<sequence length="918" mass="102319">MSSNQSFKSQHEEAYASLMRGLKELDLQGPYVPCDLVLIGDHAFPLAMNSRGQVLMAASLYGSGRIVVLGHEGYLTTFPALVENALTWLGGDGSDNLCVGVDRNVSAVGNNLQKSNFQVEVVGAFSDKLGVGVYVTDAYSVGSDPTDLVAFLKAGGGVLIAGQAWSWAADHPKENTLHQFDGNKVSGVAGIYFTERYGEVENLPVYPQIPSSWMSLATGKDFKDDLEFLLQGVSEFNLPADCVFSEVLVHSPLAFPIGTTEDGQPFLAGAYYGRGRVIVVTHEGYLAVESMTPFWRNAIHWLDEGRRGVVGVMVDPALKVLSKSGLKCKKTNFRKDLSVFVCTAYITEHLEEIQNFVAEGGGLLIGGHAWWWAYTHAGQNPFTDFSGNKILNQMGLSLLGATISAGTYKALVPSWPIKDTYHFRHLLHRFAAHVTTGDELSKHEEKYLKKLGSDCDCYLHTKAHGCFYYTQVLAALTDMLKKSDLPQVSDSCPVKTPKDHLLLSVESPVYELCPNPEALLPYLIKDNSLMPDVHNHRLKIDVNTEDGEEWISTGLYLSPGMSTYMVMPAETVNKDWKIQIGCQTDDLHDKDELKRAPRVHEQFPVTSDMMHVSNLWGGLIYLVAPPNTQVKGLEITVQKAVTAPYYKSGVTTAAEWSLLRTAPGPWAELEFENIVLTVPSDAVRGLERPDKVAALWDKITRAIADLAAKPHKFPRKERFVTDVQISAGWMHAGYPIMAHHASAAEVVGVKKGKELWGPIHELGHNQQRSCWEFPPHTTECTCNLWSVYVHEEVLGLNRAQAHDELPLAKRKRRVEEYIKGGRKLSDWSVWIALETYLQLQEKFGWDAFKKVFAAYHHMSNFPDDNGTKMNLYAETFSQTVGMNLTDFFKAWGWPIETATEKKLSKLPYWNDHPMAQYK</sequence>
<dbReference type="InterPro" id="IPR031161">
    <property type="entry name" value="Peptidase_M60_dom"/>
</dbReference>